<feature type="region of interest" description="Disordered" evidence="5">
    <location>
        <begin position="760"/>
        <end position="779"/>
    </location>
</feature>
<dbReference type="Gene3D" id="3.30.565.10">
    <property type="entry name" value="Histidine kinase-like ATPase, C-terminal domain"/>
    <property type="match status" value="1"/>
</dbReference>
<dbReference type="InterPro" id="IPR036097">
    <property type="entry name" value="HisK_dim/P_sf"/>
</dbReference>
<organism evidence="9 10">
    <name type="scientific">Castilleja foliolosa</name>
    <dbReference type="NCBI Taxonomy" id="1961234"/>
    <lineage>
        <taxon>Eukaryota</taxon>
        <taxon>Viridiplantae</taxon>
        <taxon>Streptophyta</taxon>
        <taxon>Embryophyta</taxon>
        <taxon>Tracheophyta</taxon>
        <taxon>Spermatophyta</taxon>
        <taxon>Magnoliopsida</taxon>
        <taxon>eudicotyledons</taxon>
        <taxon>Gunneridae</taxon>
        <taxon>Pentapetalae</taxon>
        <taxon>asterids</taxon>
        <taxon>lamiids</taxon>
        <taxon>Lamiales</taxon>
        <taxon>Orobanchaceae</taxon>
        <taxon>Pedicularideae</taxon>
        <taxon>Castillejinae</taxon>
        <taxon>Castilleja</taxon>
    </lineage>
</organism>
<keyword evidence="6" id="KW-0472">Membrane</keyword>
<feature type="transmembrane region" description="Helical" evidence="6">
    <location>
        <begin position="12"/>
        <end position="34"/>
    </location>
</feature>
<dbReference type="InterPro" id="IPR005467">
    <property type="entry name" value="His_kinase_dom"/>
</dbReference>
<dbReference type="Proteomes" id="UP001632038">
    <property type="component" value="Unassembled WGS sequence"/>
</dbReference>
<evidence type="ECO:0000259" key="7">
    <source>
        <dbReference type="PROSITE" id="PS50109"/>
    </source>
</evidence>
<reference evidence="10" key="1">
    <citation type="journal article" date="2024" name="IScience">
        <title>Strigolactones Initiate the Formation of Haustorium-like Structures in Castilleja.</title>
        <authorList>
            <person name="Buerger M."/>
            <person name="Peterson D."/>
            <person name="Chory J."/>
        </authorList>
    </citation>
    <scope>NUCLEOTIDE SEQUENCE [LARGE SCALE GENOMIC DNA]</scope>
</reference>
<evidence type="ECO:0000259" key="8">
    <source>
        <dbReference type="PROSITE" id="PS50110"/>
    </source>
</evidence>
<dbReference type="Pfam" id="PF02518">
    <property type="entry name" value="HATPase_c"/>
    <property type="match status" value="1"/>
</dbReference>
<dbReference type="PROSITE" id="PS50109">
    <property type="entry name" value="HIS_KIN"/>
    <property type="match status" value="1"/>
</dbReference>
<evidence type="ECO:0000256" key="1">
    <source>
        <dbReference type="ARBA" id="ARBA00000085"/>
    </source>
</evidence>
<feature type="domain" description="Response regulatory" evidence="8">
    <location>
        <begin position="940"/>
        <end position="1075"/>
    </location>
</feature>
<evidence type="ECO:0000256" key="2">
    <source>
        <dbReference type="ARBA" id="ARBA00012438"/>
    </source>
</evidence>
<keyword evidence="10" id="KW-1185">Reference proteome</keyword>
<dbReference type="InterPro" id="IPR003594">
    <property type="entry name" value="HATPase_dom"/>
</dbReference>
<dbReference type="InterPro" id="IPR003661">
    <property type="entry name" value="HisK_dim/P_dom"/>
</dbReference>
<feature type="modified residue" description="4-aspartylphosphate" evidence="4">
    <location>
        <position position="1006"/>
    </location>
</feature>
<protein>
    <recommendedName>
        <fullName evidence="2">histidine kinase</fullName>
        <ecNumber evidence="2">2.7.13.3</ecNumber>
    </recommendedName>
</protein>
<feature type="transmembrane region" description="Helical" evidence="6">
    <location>
        <begin position="343"/>
        <end position="365"/>
    </location>
</feature>
<dbReference type="InterPro" id="IPR004358">
    <property type="entry name" value="Sig_transdc_His_kin-like_C"/>
</dbReference>
<dbReference type="InterPro" id="IPR036890">
    <property type="entry name" value="HATPase_C_sf"/>
</dbReference>
<dbReference type="EMBL" id="JAVIJP010000061">
    <property type="protein sequence ID" value="KAL3622001.1"/>
    <property type="molecule type" value="Genomic_DNA"/>
</dbReference>
<comment type="caution">
    <text evidence="9">The sequence shown here is derived from an EMBL/GenBank/DDBJ whole genome shotgun (WGS) entry which is preliminary data.</text>
</comment>
<accession>A0ABD3BYI2</accession>
<dbReference type="EC" id="2.7.13.3" evidence="2"/>
<feature type="domain" description="Histidine kinase" evidence="7">
    <location>
        <begin position="403"/>
        <end position="671"/>
    </location>
</feature>
<feature type="compositionally biased region" description="Low complexity" evidence="5">
    <location>
        <begin position="761"/>
        <end position="773"/>
    </location>
</feature>
<dbReference type="GO" id="GO:0004673">
    <property type="term" value="F:protein histidine kinase activity"/>
    <property type="evidence" value="ECO:0007669"/>
    <property type="project" value="UniProtKB-EC"/>
</dbReference>
<dbReference type="SUPFAM" id="SSF55874">
    <property type="entry name" value="ATPase domain of HSP90 chaperone/DNA topoisomerase II/histidine kinase"/>
    <property type="match status" value="1"/>
</dbReference>
<dbReference type="Pfam" id="PF00072">
    <property type="entry name" value="Response_reg"/>
    <property type="match status" value="1"/>
</dbReference>
<keyword evidence="6" id="KW-1133">Transmembrane helix</keyword>
<dbReference type="InterPro" id="IPR001789">
    <property type="entry name" value="Sig_transdc_resp-reg_receiver"/>
</dbReference>
<evidence type="ECO:0000256" key="5">
    <source>
        <dbReference type="SAM" id="MobiDB-lite"/>
    </source>
</evidence>
<evidence type="ECO:0000313" key="10">
    <source>
        <dbReference type="Proteomes" id="UP001632038"/>
    </source>
</evidence>
<dbReference type="SMART" id="SM00448">
    <property type="entry name" value="REC"/>
    <property type="match status" value="1"/>
</dbReference>
<dbReference type="Gene3D" id="1.10.287.130">
    <property type="match status" value="1"/>
</dbReference>
<dbReference type="Pfam" id="PF00512">
    <property type="entry name" value="HisKA"/>
    <property type="match status" value="1"/>
</dbReference>
<dbReference type="AlphaFoldDB" id="A0ABD3BYI2"/>
<dbReference type="InterPro" id="IPR011006">
    <property type="entry name" value="CheY-like_superfamily"/>
</dbReference>
<sequence>MKPSSCIVLRPVCFLILLMLVVLSLSGLLIPLWIKRVASIENEVKFMAQNTNQGLVSRIQRTSTLFSPFNTSAINLIRILSSHLDVNNLQFSIIESKVAPSLFQALSTIAYLSQISYIGSDGLLCAYFYERDRLYALYSNSTFSSTQNYTWYSQPANRDTGKLYGEAIESPPFDLVNSTWFQEAVNSSNGFASAGTGWGPLRDTLFFSTIGTDSKNGAISLGFSMKIITNFLADEMDFYNGSLYLATANGIVLSQASIPSTRIVLTGDQVMFQLLGQGDEKVISVVKNVTCRSSEGYYSMLSIWSRKYVVNCSPFEIAGLRMVYVLSVPENEFLSLVHKNVRLAFVMLVLMIGSMVIMICSFVYLTVQAAKREMYLCGALINQMESTRQSERKSMNKSLAFASASHDIRASLAGITGLIEMCRDEVSRKEPLRSEMLSNLQQMQGCTRDLLGILNSILDISKIESGKMQLEEEEFDVDKLLEDVVDLFHPVGMKKGVDVILDPYDGSVMRSSYVKGDRGKLKQILSNLLSNAVKFTSEGHVVVRAWARKPSLRNASGRNNSMSSIFSWLFKIVKEYNESEVVSSNIQRDPNSLEFIFEVIDTGKGIPKEKQRSVFENYVQVKETGLGPEGTGLGLGIVQSLVRLMGGEIEIVDKEVGERGTCFRFNVFFSTSTSNARLLDIESNSDKLSIDSFQRSRPIVRITQSPKTEGTQVLLFLQSSERSNAVQSFMQTLGIKVHVVRQHQHLYPALKKIKQKVINPSRAHISRSSSSSTRSKEVPLSALDGTDDIISSPSGKRPNIRAGSVLVVIDTRAGPFHEIARAVAEFRRDLSEDCCSRIVWLNKTDAGRSNFHGLDEEKLPQLDLVISKPFHGSRLYRVIGLLPEFGGGPPPRRRKTSQNVEKGKHVASKSWVSENSLLDRKCEIEEVGGPNSKKPLMGKKILISDDDAIGRKIATFIVSQLGASILSCENGEEAWKLVREGLDDGAKACGDSKDLLLIPFDCILMDCEMPVMNGAEATMRIREAEEIYGVRIPIIALTAHSKGDEIDKMIQAGVDGYITKPLNRDGFLKAVSELSVKI</sequence>
<gene>
    <name evidence="9" type="ORF">CASFOL_034197</name>
</gene>
<proteinExistence type="predicted"/>
<dbReference type="GO" id="GO:0007165">
    <property type="term" value="P:signal transduction"/>
    <property type="evidence" value="ECO:0007669"/>
    <property type="project" value="UniProtKB-ARBA"/>
</dbReference>
<dbReference type="SMART" id="SM00387">
    <property type="entry name" value="HATPase_c"/>
    <property type="match status" value="1"/>
</dbReference>
<dbReference type="CDD" id="cd17546">
    <property type="entry name" value="REC_hyHK_CKI1_RcsC-like"/>
    <property type="match status" value="1"/>
</dbReference>
<dbReference type="PROSITE" id="PS50110">
    <property type="entry name" value="RESPONSE_REGULATORY"/>
    <property type="match status" value="1"/>
</dbReference>
<evidence type="ECO:0000256" key="6">
    <source>
        <dbReference type="SAM" id="Phobius"/>
    </source>
</evidence>
<dbReference type="SMART" id="SM00388">
    <property type="entry name" value="HisKA"/>
    <property type="match status" value="1"/>
</dbReference>
<evidence type="ECO:0000256" key="3">
    <source>
        <dbReference type="ARBA" id="ARBA00022553"/>
    </source>
</evidence>
<dbReference type="PANTHER" id="PTHR43719:SF75">
    <property type="entry name" value="HISTIDINE KINASE CKI1"/>
    <property type="match status" value="1"/>
</dbReference>
<dbReference type="SUPFAM" id="SSF47384">
    <property type="entry name" value="Homodimeric domain of signal transducing histidine kinase"/>
    <property type="match status" value="1"/>
</dbReference>
<dbReference type="Gene3D" id="3.40.50.2300">
    <property type="match status" value="1"/>
</dbReference>
<keyword evidence="3 4" id="KW-0597">Phosphoprotein</keyword>
<name>A0ABD3BYI2_9LAMI</name>
<keyword evidence="6" id="KW-0812">Transmembrane</keyword>
<evidence type="ECO:0000256" key="4">
    <source>
        <dbReference type="PROSITE-ProRule" id="PRU00169"/>
    </source>
</evidence>
<dbReference type="InterPro" id="IPR050956">
    <property type="entry name" value="2C_system_His_kinase"/>
</dbReference>
<dbReference type="PANTHER" id="PTHR43719">
    <property type="entry name" value="TWO-COMPONENT HISTIDINE KINASE"/>
    <property type="match status" value="1"/>
</dbReference>
<evidence type="ECO:0000313" key="9">
    <source>
        <dbReference type="EMBL" id="KAL3622001.1"/>
    </source>
</evidence>
<comment type="catalytic activity">
    <reaction evidence="1">
        <text>ATP + protein L-histidine = ADP + protein N-phospho-L-histidine.</text>
        <dbReference type="EC" id="2.7.13.3"/>
    </reaction>
</comment>
<dbReference type="SUPFAM" id="SSF52172">
    <property type="entry name" value="CheY-like"/>
    <property type="match status" value="1"/>
</dbReference>
<dbReference type="CDD" id="cd00082">
    <property type="entry name" value="HisKA"/>
    <property type="match status" value="1"/>
</dbReference>
<dbReference type="PRINTS" id="PR00344">
    <property type="entry name" value="BCTRLSENSOR"/>
</dbReference>